<proteinExistence type="predicted"/>
<evidence type="ECO:0000313" key="3">
    <source>
        <dbReference type="Proteomes" id="UP000481153"/>
    </source>
</evidence>
<sequence length="276" mass="30584">MAEAVDDTWDDLAILKAFDAALNKHRAPAASVADNKAKKKAQPARPSPAPHTQFKQTAPSQSPSSSTPHEATTSYTQYQQPTPSNKPTQSYPPSYPPHETSIPQAQYQQPTPRYQPMPSYPPSYPPHEMPIPHTHYQSPSTFVPPPSPSPYNPPVYHPHMFEMHRPMYPPEHFPQNLHGPPPSMSSYADAYARAYAQAMTHGVHNSGSPAPPYPYGFNNSVPPGGPSGLPNVPGLSITPMEGDDDLTKLLLSWYQSGYYAGRYKASQEMKRMAYYR</sequence>
<keyword evidence="3" id="KW-1185">Reference proteome</keyword>
<dbReference type="AlphaFoldDB" id="A0A6G0X8X3"/>
<feature type="compositionally biased region" description="Low complexity" evidence="1">
    <location>
        <begin position="56"/>
        <end position="83"/>
    </location>
</feature>
<dbReference type="VEuPathDB" id="FungiDB:AeMF1_020096"/>
<evidence type="ECO:0008006" key="4">
    <source>
        <dbReference type="Google" id="ProtNLM"/>
    </source>
</evidence>
<dbReference type="EMBL" id="VJMJ01000089">
    <property type="protein sequence ID" value="KAF0736506.1"/>
    <property type="molecule type" value="Genomic_DNA"/>
</dbReference>
<evidence type="ECO:0000313" key="2">
    <source>
        <dbReference type="EMBL" id="KAF0736506.1"/>
    </source>
</evidence>
<feature type="compositionally biased region" description="Pro residues" evidence="1">
    <location>
        <begin position="113"/>
        <end position="129"/>
    </location>
</feature>
<protein>
    <recommendedName>
        <fullName evidence="4">Survival motor neuron Tudor domain-containing protein</fullName>
    </recommendedName>
</protein>
<accession>A0A6G0X8X3</accession>
<reference evidence="2 3" key="1">
    <citation type="submission" date="2019-07" db="EMBL/GenBank/DDBJ databases">
        <title>Genomics analysis of Aphanomyces spp. identifies a new class of oomycete effector associated with host adaptation.</title>
        <authorList>
            <person name="Gaulin E."/>
        </authorList>
    </citation>
    <scope>NUCLEOTIDE SEQUENCE [LARGE SCALE GENOMIC DNA]</scope>
    <source>
        <strain evidence="2 3">ATCC 201684</strain>
    </source>
</reference>
<comment type="caution">
    <text evidence="2">The sequence shown here is derived from an EMBL/GenBank/DDBJ whole genome shotgun (WGS) entry which is preliminary data.</text>
</comment>
<name>A0A6G0X8X3_9STRA</name>
<feature type="region of interest" description="Disordered" evidence="1">
    <location>
        <begin position="25"/>
        <end position="146"/>
    </location>
</feature>
<organism evidence="2 3">
    <name type="scientific">Aphanomyces euteiches</name>
    <dbReference type="NCBI Taxonomy" id="100861"/>
    <lineage>
        <taxon>Eukaryota</taxon>
        <taxon>Sar</taxon>
        <taxon>Stramenopiles</taxon>
        <taxon>Oomycota</taxon>
        <taxon>Saprolegniomycetes</taxon>
        <taxon>Saprolegniales</taxon>
        <taxon>Verrucalvaceae</taxon>
        <taxon>Aphanomyces</taxon>
    </lineage>
</organism>
<dbReference type="Proteomes" id="UP000481153">
    <property type="component" value="Unassembled WGS sequence"/>
</dbReference>
<gene>
    <name evidence="2" type="ORF">Ae201684_007516</name>
</gene>
<evidence type="ECO:0000256" key="1">
    <source>
        <dbReference type="SAM" id="MobiDB-lite"/>
    </source>
</evidence>